<proteinExistence type="predicted"/>
<dbReference type="HOGENOM" id="CLU_2845318_0_0_4"/>
<dbReference type="AlphaFoldDB" id="G4CNK1"/>
<evidence type="ECO:0000313" key="2">
    <source>
        <dbReference type="EMBL" id="EGZ49597.1"/>
    </source>
</evidence>
<dbReference type="Proteomes" id="UP000005336">
    <property type="component" value="Unassembled WGS sequence"/>
</dbReference>
<evidence type="ECO:0000256" key="1">
    <source>
        <dbReference type="SAM" id="Phobius"/>
    </source>
</evidence>
<name>G4CNK1_9NEIS</name>
<sequence>MRAVSTPLPINACLKTQSGCTFPRIPHAAFILIKRLSEIQTALCYALLFFCLSGFLSGQAGLYDI</sequence>
<keyword evidence="1" id="KW-0812">Transmembrane</keyword>
<comment type="caution">
    <text evidence="2">The sequence shown here is derived from an EMBL/GenBank/DDBJ whole genome shotgun (WGS) entry which is preliminary data.</text>
</comment>
<dbReference type="EMBL" id="AGAZ01000027">
    <property type="protein sequence ID" value="EGZ49597.1"/>
    <property type="molecule type" value="Genomic_DNA"/>
</dbReference>
<keyword evidence="1" id="KW-1133">Transmembrane helix</keyword>
<accession>G4CNK1</accession>
<dbReference type="STRING" id="1030841.HMPREF9370_0660"/>
<reference evidence="2 3" key="1">
    <citation type="submission" date="2011-06" db="EMBL/GenBank/DDBJ databases">
        <authorList>
            <person name="Muzny D."/>
            <person name="Qin X."/>
            <person name="Deng J."/>
            <person name="Jiang H."/>
            <person name="Liu Y."/>
            <person name="Qu J."/>
            <person name="Song X.-Z."/>
            <person name="Zhang L."/>
            <person name="Thornton R."/>
            <person name="Coyle M."/>
            <person name="Francisco L."/>
            <person name="Jackson L."/>
            <person name="Javaid M."/>
            <person name="Korchina V."/>
            <person name="Kovar C."/>
            <person name="Mata R."/>
            <person name="Mathew T."/>
            <person name="Ngo R."/>
            <person name="Nguyen L."/>
            <person name="Nguyen N."/>
            <person name="Okwuonu G."/>
            <person name="Ongeri F."/>
            <person name="Pham C."/>
            <person name="Simmons D."/>
            <person name="Wilczek-Boney K."/>
            <person name="Hale W."/>
            <person name="Jakkamsetti A."/>
            <person name="Pham P."/>
            <person name="Ruth R."/>
            <person name="San Lucas F."/>
            <person name="Warren J."/>
            <person name="Zhang J."/>
            <person name="Zhao Z."/>
            <person name="Zhou C."/>
            <person name="Zhu D."/>
            <person name="Lee S."/>
            <person name="Bess C."/>
            <person name="Blankenburg K."/>
            <person name="Forbes L."/>
            <person name="Fu Q."/>
            <person name="Gubbala S."/>
            <person name="Hirani K."/>
            <person name="Jayaseelan J.C."/>
            <person name="Lara F."/>
            <person name="Munidasa M."/>
            <person name="Palculict T."/>
            <person name="Patil S."/>
            <person name="Pu L.-L."/>
            <person name="Saada N."/>
            <person name="Tang L."/>
            <person name="Weissenberger G."/>
            <person name="Zhu Y."/>
            <person name="Hemphill L."/>
            <person name="Shang Y."/>
            <person name="Youmans B."/>
            <person name="Ayvaz T."/>
            <person name="Ross M."/>
            <person name="Santibanez J."/>
            <person name="Aqrawi P."/>
            <person name="Gross S."/>
            <person name="Joshi V."/>
            <person name="Fowler G."/>
            <person name="Nazareth L."/>
            <person name="Reid J."/>
            <person name="Worley K."/>
            <person name="Petrosino J."/>
            <person name="Highlander S."/>
            <person name="Gibbs R."/>
        </authorList>
    </citation>
    <scope>NUCLEOTIDE SEQUENCE [LARGE SCALE GENOMIC DNA]</scope>
    <source>
        <strain evidence="2 3">9715</strain>
    </source>
</reference>
<organism evidence="2 3">
    <name type="scientific">Neisseria wadsworthii 9715</name>
    <dbReference type="NCBI Taxonomy" id="1030841"/>
    <lineage>
        <taxon>Bacteria</taxon>
        <taxon>Pseudomonadati</taxon>
        <taxon>Pseudomonadota</taxon>
        <taxon>Betaproteobacteria</taxon>
        <taxon>Neisseriales</taxon>
        <taxon>Neisseriaceae</taxon>
        <taxon>Neisseria</taxon>
    </lineage>
</organism>
<dbReference type="PATRIC" id="fig|1030841.3.peg.653"/>
<keyword evidence="1" id="KW-0472">Membrane</keyword>
<feature type="transmembrane region" description="Helical" evidence="1">
    <location>
        <begin position="42"/>
        <end position="63"/>
    </location>
</feature>
<protein>
    <submittedName>
        <fullName evidence="2">Uncharacterized protein</fullName>
    </submittedName>
</protein>
<keyword evidence="3" id="KW-1185">Reference proteome</keyword>
<evidence type="ECO:0000313" key="3">
    <source>
        <dbReference type="Proteomes" id="UP000005336"/>
    </source>
</evidence>
<gene>
    <name evidence="2" type="ORF">HMPREF9370_0660</name>
</gene>